<evidence type="ECO:0000313" key="1">
    <source>
        <dbReference type="EMBL" id="WAJ27386.1"/>
    </source>
</evidence>
<dbReference type="EMBL" id="CP113520">
    <property type="protein sequence ID" value="WAJ27386.1"/>
    <property type="molecule type" value="Genomic_DNA"/>
</dbReference>
<proteinExistence type="predicted"/>
<organism evidence="1 2">
    <name type="scientific">Antarcticirhabdus aurantiaca</name>
    <dbReference type="NCBI Taxonomy" id="2606717"/>
    <lineage>
        <taxon>Bacteria</taxon>
        <taxon>Pseudomonadati</taxon>
        <taxon>Pseudomonadota</taxon>
        <taxon>Alphaproteobacteria</taxon>
        <taxon>Hyphomicrobiales</taxon>
        <taxon>Aurantimonadaceae</taxon>
        <taxon>Antarcticirhabdus</taxon>
    </lineage>
</organism>
<dbReference type="Proteomes" id="UP001163223">
    <property type="component" value="Chromosome"/>
</dbReference>
<accession>A0ACD4NKP6</accession>
<sequence length="81" mass="9009">MAALASQLAKLERRFTAVQRPRGRVFECIVRRGHEEPDRAAAYAALGFMPDADDVEIMRVVVTPAGQTPSSIVPRAQLWPY</sequence>
<evidence type="ECO:0000313" key="2">
    <source>
        <dbReference type="Proteomes" id="UP001163223"/>
    </source>
</evidence>
<keyword evidence="2" id="KW-1185">Reference proteome</keyword>
<protein>
    <submittedName>
        <fullName evidence="1">Uncharacterized protein</fullName>
    </submittedName>
</protein>
<reference evidence="1" key="1">
    <citation type="submission" date="2022-11" db="EMBL/GenBank/DDBJ databases">
        <title>beta-Carotene-producing bacterium, Jeongeuplla avenae sp. nov., alleviates the salt stress of Arabidopsis seedlings.</title>
        <authorList>
            <person name="Jiang L."/>
            <person name="Lee J."/>
        </authorList>
    </citation>
    <scope>NUCLEOTIDE SEQUENCE</scope>
    <source>
        <strain evidence="1">DY_R2A_6</strain>
    </source>
</reference>
<name>A0ACD4NKP6_9HYPH</name>
<gene>
    <name evidence="1" type="ORF">OXU80_21445</name>
</gene>